<evidence type="ECO:0000256" key="3">
    <source>
        <dbReference type="ARBA" id="ARBA00022723"/>
    </source>
</evidence>
<evidence type="ECO:0000256" key="1">
    <source>
        <dbReference type="ARBA" id="ARBA00022533"/>
    </source>
</evidence>
<evidence type="ECO:0000259" key="6">
    <source>
        <dbReference type="Pfam" id="PF00365"/>
    </source>
</evidence>
<keyword evidence="4" id="KW-0418">Kinase</keyword>
<dbReference type="GO" id="GO:0046872">
    <property type="term" value="F:metal ion binding"/>
    <property type="evidence" value="ECO:0007669"/>
    <property type="project" value="UniProtKB-KW"/>
</dbReference>
<sequence>MGRGSGFIAMHASLASGQIDICLIPEVSFNLHGPDGVLTHLKHLLETKGSAIICVAEGTGQNFVQKTNATDASGNIYLETLVCIFKKRLKKIQWDWCSC</sequence>
<dbReference type="Proteomes" id="UP001163823">
    <property type="component" value="Chromosome 10"/>
</dbReference>
<dbReference type="InterPro" id="IPR050929">
    <property type="entry name" value="PFKA"/>
</dbReference>
<evidence type="ECO:0000256" key="4">
    <source>
        <dbReference type="ARBA" id="ARBA00022777"/>
    </source>
</evidence>
<dbReference type="GO" id="GO:0003872">
    <property type="term" value="F:6-phosphofructokinase activity"/>
    <property type="evidence" value="ECO:0007669"/>
    <property type="project" value="InterPro"/>
</dbReference>
<proteinExistence type="predicted"/>
<comment type="caution">
    <text evidence="7">The sequence shown here is derived from an EMBL/GenBank/DDBJ whole genome shotgun (WGS) entry which is preliminary data.</text>
</comment>
<organism evidence="7 8">
    <name type="scientific">Quillaja saponaria</name>
    <name type="common">Soap bark tree</name>
    <dbReference type="NCBI Taxonomy" id="32244"/>
    <lineage>
        <taxon>Eukaryota</taxon>
        <taxon>Viridiplantae</taxon>
        <taxon>Streptophyta</taxon>
        <taxon>Embryophyta</taxon>
        <taxon>Tracheophyta</taxon>
        <taxon>Spermatophyta</taxon>
        <taxon>Magnoliopsida</taxon>
        <taxon>eudicotyledons</taxon>
        <taxon>Gunneridae</taxon>
        <taxon>Pentapetalae</taxon>
        <taxon>rosids</taxon>
        <taxon>fabids</taxon>
        <taxon>Fabales</taxon>
        <taxon>Quillajaceae</taxon>
        <taxon>Quillaja</taxon>
    </lineage>
</organism>
<dbReference type="InterPro" id="IPR035966">
    <property type="entry name" value="PKF_sf"/>
</dbReference>
<dbReference type="SUPFAM" id="SSF53784">
    <property type="entry name" value="Phosphofructokinase"/>
    <property type="match status" value="1"/>
</dbReference>
<keyword evidence="3" id="KW-0479">Metal-binding</keyword>
<dbReference type="Pfam" id="PF00365">
    <property type="entry name" value="PFK"/>
    <property type="match status" value="1"/>
</dbReference>
<keyword evidence="5" id="KW-0460">Magnesium</keyword>
<evidence type="ECO:0000313" key="8">
    <source>
        <dbReference type="Proteomes" id="UP001163823"/>
    </source>
</evidence>
<keyword evidence="2" id="KW-0808">Transferase</keyword>
<name>A0AAD7PG07_QUISA</name>
<gene>
    <name evidence="7" type="ORF">O6P43_025225</name>
</gene>
<reference evidence="7" key="1">
    <citation type="journal article" date="2023" name="Science">
        <title>Elucidation of the pathway for biosynthesis of saponin adjuvants from the soapbark tree.</title>
        <authorList>
            <person name="Reed J."/>
            <person name="Orme A."/>
            <person name="El-Demerdash A."/>
            <person name="Owen C."/>
            <person name="Martin L.B.B."/>
            <person name="Misra R.C."/>
            <person name="Kikuchi S."/>
            <person name="Rejzek M."/>
            <person name="Martin A.C."/>
            <person name="Harkess A."/>
            <person name="Leebens-Mack J."/>
            <person name="Louveau T."/>
            <person name="Stephenson M.J."/>
            <person name="Osbourn A."/>
        </authorList>
    </citation>
    <scope>NUCLEOTIDE SEQUENCE</scope>
    <source>
        <strain evidence="7">S10</strain>
    </source>
</reference>
<protein>
    <submittedName>
        <fullName evidence="7">ATP-dependent 6-phosphofructokinase</fullName>
    </submittedName>
</protein>
<evidence type="ECO:0000256" key="5">
    <source>
        <dbReference type="ARBA" id="ARBA00022842"/>
    </source>
</evidence>
<evidence type="ECO:0000256" key="2">
    <source>
        <dbReference type="ARBA" id="ARBA00022679"/>
    </source>
</evidence>
<dbReference type="Gene3D" id="3.40.50.460">
    <property type="entry name" value="Phosphofructokinase domain"/>
    <property type="match status" value="1"/>
</dbReference>
<keyword evidence="8" id="KW-1185">Reference proteome</keyword>
<dbReference type="InterPro" id="IPR000023">
    <property type="entry name" value="Phosphofructokinase_dom"/>
</dbReference>
<accession>A0AAD7PG07</accession>
<dbReference type="PANTHER" id="PTHR45770">
    <property type="entry name" value="ATP-DEPENDENT 6-PHOSPHOFRUCTOKINASE 1"/>
    <property type="match status" value="1"/>
</dbReference>
<dbReference type="AlphaFoldDB" id="A0AAD7PG07"/>
<keyword evidence="1" id="KW-0021">Allosteric enzyme</keyword>
<feature type="domain" description="Phosphofructokinase" evidence="6">
    <location>
        <begin position="1"/>
        <end position="62"/>
    </location>
</feature>
<evidence type="ECO:0000313" key="7">
    <source>
        <dbReference type="EMBL" id="KAJ7953534.1"/>
    </source>
</evidence>
<dbReference type="EMBL" id="JARAOO010000010">
    <property type="protein sequence ID" value="KAJ7953534.1"/>
    <property type="molecule type" value="Genomic_DNA"/>
</dbReference>